<dbReference type="GO" id="GO:0000977">
    <property type="term" value="F:RNA polymerase II transcription regulatory region sequence-specific DNA binding"/>
    <property type="evidence" value="ECO:0007669"/>
    <property type="project" value="TreeGrafter"/>
</dbReference>
<protein>
    <submittedName>
        <fullName evidence="6">ASCL</fullName>
    </submittedName>
</protein>
<feature type="compositionally biased region" description="Polar residues" evidence="5">
    <location>
        <begin position="1"/>
        <end position="12"/>
    </location>
</feature>
<evidence type="ECO:0000256" key="1">
    <source>
        <dbReference type="ARBA" id="ARBA00004123"/>
    </source>
</evidence>
<evidence type="ECO:0000313" key="6">
    <source>
        <dbReference type="EMBL" id="CAF2900524.1"/>
    </source>
</evidence>
<keyword evidence="2" id="KW-0524">Neurogenesis</keyword>
<proteinExistence type="predicted"/>
<feature type="compositionally biased region" description="Low complexity" evidence="5">
    <location>
        <begin position="266"/>
        <end position="301"/>
    </location>
</feature>
<feature type="compositionally biased region" description="Low complexity" evidence="5">
    <location>
        <begin position="179"/>
        <end position="199"/>
    </location>
</feature>
<dbReference type="SMART" id="SM00353">
    <property type="entry name" value="HLH"/>
    <property type="match status" value="1"/>
</dbReference>
<evidence type="ECO:0000256" key="3">
    <source>
        <dbReference type="ARBA" id="ARBA00023125"/>
    </source>
</evidence>
<dbReference type="AlphaFoldDB" id="A0A7R8CR04"/>
<dbReference type="PROSITE" id="PS50888">
    <property type="entry name" value="BHLH"/>
    <property type="match status" value="1"/>
</dbReference>
<dbReference type="Pfam" id="PF00010">
    <property type="entry name" value="HLH"/>
    <property type="match status" value="1"/>
</dbReference>
<keyword evidence="3" id="KW-0238">DNA-binding</keyword>
<reference evidence="6" key="1">
    <citation type="submission" date="2021-02" db="EMBL/GenBank/DDBJ databases">
        <authorList>
            <person name="Bekaert M."/>
        </authorList>
    </citation>
    <scope>NUCLEOTIDE SEQUENCE</scope>
    <source>
        <strain evidence="6">IoA-00</strain>
    </source>
</reference>
<evidence type="ECO:0000256" key="5">
    <source>
        <dbReference type="SAM" id="MobiDB-lite"/>
    </source>
</evidence>
<keyword evidence="4" id="KW-0539">Nucleus</keyword>
<dbReference type="GO" id="GO:0046983">
    <property type="term" value="F:protein dimerization activity"/>
    <property type="evidence" value="ECO:0007669"/>
    <property type="project" value="InterPro"/>
</dbReference>
<feature type="compositionally biased region" description="Low complexity" evidence="5">
    <location>
        <begin position="228"/>
        <end position="242"/>
    </location>
</feature>
<evidence type="ECO:0000256" key="4">
    <source>
        <dbReference type="ARBA" id="ARBA00023242"/>
    </source>
</evidence>
<dbReference type="EMBL" id="HG994582">
    <property type="protein sequence ID" value="CAF2900524.1"/>
    <property type="molecule type" value="Genomic_DNA"/>
</dbReference>
<evidence type="ECO:0000256" key="2">
    <source>
        <dbReference type="ARBA" id="ARBA00022902"/>
    </source>
</evidence>
<dbReference type="PANTHER" id="PTHR23349">
    <property type="entry name" value="BASIC HELIX-LOOP-HELIX TRANSCRIPTION FACTOR, TWIST"/>
    <property type="match status" value="1"/>
</dbReference>
<feature type="compositionally biased region" description="Pro residues" evidence="5">
    <location>
        <begin position="148"/>
        <end position="162"/>
    </location>
</feature>
<organism evidence="6 7">
    <name type="scientific">Lepeophtheirus salmonis</name>
    <name type="common">Salmon louse</name>
    <name type="synonym">Caligus salmonis</name>
    <dbReference type="NCBI Taxonomy" id="72036"/>
    <lineage>
        <taxon>Eukaryota</taxon>
        <taxon>Metazoa</taxon>
        <taxon>Ecdysozoa</taxon>
        <taxon>Arthropoda</taxon>
        <taxon>Crustacea</taxon>
        <taxon>Multicrustacea</taxon>
        <taxon>Hexanauplia</taxon>
        <taxon>Copepoda</taxon>
        <taxon>Siphonostomatoida</taxon>
        <taxon>Caligidae</taxon>
        <taxon>Lepeophtheirus</taxon>
    </lineage>
</organism>
<dbReference type="InterPro" id="IPR036638">
    <property type="entry name" value="HLH_DNA-bd_sf"/>
</dbReference>
<dbReference type="InterPro" id="IPR011598">
    <property type="entry name" value="bHLH_dom"/>
</dbReference>
<dbReference type="GO" id="GO:0000981">
    <property type="term" value="F:DNA-binding transcription factor activity, RNA polymerase II-specific"/>
    <property type="evidence" value="ECO:0007669"/>
    <property type="project" value="TreeGrafter"/>
</dbReference>
<accession>A0A7R8CR04</accession>
<dbReference type="SUPFAM" id="SSF47459">
    <property type="entry name" value="HLH, helix-loop-helix DNA-binding domain"/>
    <property type="match status" value="1"/>
</dbReference>
<feature type="region of interest" description="Disordered" evidence="5">
    <location>
        <begin position="1"/>
        <end position="38"/>
    </location>
</feature>
<feature type="compositionally biased region" description="Low complexity" evidence="5">
    <location>
        <begin position="20"/>
        <end position="29"/>
    </location>
</feature>
<comment type="subcellular location">
    <subcellularLocation>
        <location evidence="1">Nucleus</location>
    </subcellularLocation>
</comment>
<keyword evidence="7" id="KW-1185">Reference proteome</keyword>
<dbReference type="InterPro" id="IPR050283">
    <property type="entry name" value="E-box_TF_Regulators"/>
</dbReference>
<gene>
    <name evidence="6" type="ORF">LSAA_7824</name>
</gene>
<dbReference type="GO" id="GO:0007399">
    <property type="term" value="P:nervous system development"/>
    <property type="evidence" value="ECO:0007669"/>
    <property type="project" value="UniProtKB-KW"/>
</dbReference>
<dbReference type="GO" id="GO:0005634">
    <property type="term" value="C:nucleus"/>
    <property type="evidence" value="ECO:0007669"/>
    <property type="project" value="UniProtKB-SubCell"/>
</dbReference>
<dbReference type="PANTHER" id="PTHR23349:SF108">
    <property type="entry name" value="BHLH DOMAIN-CONTAINING PROTEIN"/>
    <property type="match status" value="1"/>
</dbReference>
<dbReference type="FunFam" id="4.10.280.10:FF:000029">
    <property type="entry name" value="Achaete-scute family bHLH transcription factor 1"/>
    <property type="match status" value="1"/>
</dbReference>
<feature type="region of interest" description="Disordered" evidence="5">
    <location>
        <begin position="228"/>
        <end position="301"/>
    </location>
</feature>
<evidence type="ECO:0000313" key="7">
    <source>
        <dbReference type="Proteomes" id="UP000675881"/>
    </source>
</evidence>
<dbReference type="Proteomes" id="UP000675881">
    <property type="component" value="Chromosome 3"/>
</dbReference>
<sequence length="329" mass="36554">MSLAVMNNNNQVKNRKHPLSEQQQQLGELLPPPVTSSANKRKLSAYHPTLGYAIPPPQPAKVARRNARERNRVKQVNCGFEVLRTHIPTAVKHKKMSKVDTLRHAVDYIQNLKQLLGEQDDLPSSPSPCSENNMESLDIKRSPILHVPTPPTPPEQLTPPPQSHMTQIPSGRDQHTLHHNNSSHQHHSTSSYYNHQHSNPHSHHDSYSQYNSISSHHIHAQHYDSGYETSSYYSSSLPSSGVSPPPHPPTSGGSSYPPPYNSLVRDGSASPSSPSVYSDYGSCSQLPNNNNVNTSSNNNGNNHGFTALDDFYNAEEDEILDAIVKWQED</sequence>
<feature type="region of interest" description="Disordered" evidence="5">
    <location>
        <begin position="143"/>
        <end position="209"/>
    </location>
</feature>
<name>A0A7R8CR04_LEPSM</name>
<dbReference type="Gene3D" id="4.10.280.10">
    <property type="entry name" value="Helix-loop-helix DNA-binding domain"/>
    <property type="match status" value="1"/>
</dbReference>
<dbReference type="OrthoDB" id="5976910at2759"/>